<dbReference type="Pfam" id="PF00890">
    <property type="entry name" value="FAD_binding_2"/>
    <property type="match status" value="1"/>
</dbReference>
<dbReference type="SUPFAM" id="SSF51905">
    <property type="entry name" value="FAD/NAD(P)-binding domain"/>
    <property type="match status" value="1"/>
</dbReference>
<sequence>MKKIICLVTMASLLLAGCSTTNGGAKTTQGAGHGYGGEIKVELSTEDGKITGINVVSNHETSVVYDRALPILTERIIEAQSPVVDSVSGATFTSFGVKAAVAEAMKEAGMGEYKISFDTQGPEVEKKDLEEVKTQLVVVGGGPAGLSAAIEAKQNGVEDVIVIEKLDILSGNGKFDMNFYDLINTEAQKANGIEDTPEALVADLKDGGAWDTDERLMAQAQGSYELEPWLKEMGINLNYNYSGRSHMAEADAYAGEHIQAKMEEKVNELGIDVRTGTKGLDLIIEDGKATGVKVECKEGYYDIKADAVIMATGGFSNNKELLAEYAPGTERLETSNQMGTTGDFIPVFIENDIKLEKMDNIRIFPNIISGRRDLTGGGSTIYVNKNGERFIDETKGGLTLGNAVLDQEGGAFYIYDQDLYENSYRLQKHNALGYHVQADTLEELAEKLGINAENLVKTVETANKAVDGEIADPFREKALSDKIDKGPYYGVKFEAGVHMTKGGVAANEKAEVLNNNDEVIEGLYAAGEVANSSAAYCAAVVFGRISGEEAAKYILK</sequence>
<feature type="chain" id="PRO_5038446767" description="Urocanate reductase" evidence="10">
    <location>
        <begin position="22"/>
        <end position="556"/>
    </location>
</feature>
<protein>
    <recommendedName>
        <fullName evidence="5">Urocanate reductase</fullName>
        <ecNumber evidence="4">1.3.99.33</ecNumber>
    </recommendedName>
</protein>
<dbReference type="PANTHER" id="PTHR43400">
    <property type="entry name" value="FUMARATE REDUCTASE"/>
    <property type="match status" value="1"/>
</dbReference>
<dbReference type="Gene3D" id="3.90.700.10">
    <property type="entry name" value="Succinate dehydrogenase/fumarate reductase flavoprotein, catalytic domain"/>
    <property type="match status" value="1"/>
</dbReference>
<reference evidence="12 13" key="1">
    <citation type="submission" date="2015-09" db="EMBL/GenBank/DDBJ databases">
        <authorList>
            <consortium name="Pathogen Informatics"/>
        </authorList>
    </citation>
    <scope>NUCLEOTIDE SEQUENCE [LARGE SCALE GENOMIC DNA]</scope>
    <source>
        <strain evidence="12 13">2789STDY5834856</strain>
    </source>
</reference>
<comment type="catalytic activity">
    <reaction evidence="9">
        <text>dihydrourocanate + A = urocanate + AH2</text>
        <dbReference type="Rhea" id="RHEA:36059"/>
        <dbReference type="ChEBI" id="CHEBI:13193"/>
        <dbReference type="ChEBI" id="CHEBI:17499"/>
        <dbReference type="ChEBI" id="CHEBI:27247"/>
        <dbReference type="ChEBI" id="CHEBI:72991"/>
        <dbReference type="EC" id="1.3.99.33"/>
    </reaction>
</comment>
<dbReference type="Pfam" id="PF04205">
    <property type="entry name" value="FMN_bind"/>
    <property type="match status" value="1"/>
</dbReference>
<dbReference type="AlphaFoldDB" id="A0A174JVL3"/>
<gene>
    <name evidence="12" type="primary">ifcA_4</name>
    <name evidence="12" type="ORF">ERS852471_02813</name>
</gene>
<evidence type="ECO:0000256" key="6">
    <source>
        <dbReference type="ARBA" id="ARBA00022630"/>
    </source>
</evidence>
<evidence type="ECO:0000313" key="13">
    <source>
        <dbReference type="Proteomes" id="UP000095594"/>
    </source>
</evidence>
<evidence type="ECO:0000256" key="2">
    <source>
        <dbReference type="ARBA" id="ARBA00001974"/>
    </source>
</evidence>
<dbReference type="SUPFAM" id="SSF56425">
    <property type="entry name" value="Succinate dehydrogenase/fumarate reductase flavoprotein, catalytic domain"/>
    <property type="match status" value="1"/>
</dbReference>
<keyword evidence="10" id="KW-0732">Signal</keyword>
<dbReference type="InterPro" id="IPR036188">
    <property type="entry name" value="FAD/NAD-bd_sf"/>
</dbReference>
<dbReference type="Gene3D" id="3.90.1010.20">
    <property type="match status" value="1"/>
</dbReference>
<evidence type="ECO:0000256" key="10">
    <source>
        <dbReference type="SAM" id="SignalP"/>
    </source>
</evidence>
<dbReference type="PANTHER" id="PTHR43400:SF7">
    <property type="entry name" value="FAD-DEPENDENT OXIDOREDUCTASE 2 FAD BINDING DOMAIN-CONTAINING PROTEIN"/>
    <property type="match status" value="1"/>
</dbReference>
<dbReference type="InterPro" id="IPR050315">
    <property type="entry name" value="FAD-oxidoreductase_2"/>
</dbReference>
<comment type="cofactor">
    <cofactor evidence="2">
        <name>FAD</name>
        <dbReference type="ChEBI" id="CHEBI:57692"/>
    </cofactor>
</comment>
<proteinExistence type="inferred from homology"/>
<dbReference type="EC" id="1.3.99.33" evidence="4"/>
<evidence type="ECO:0000256" key="3">
    <source>
        <dbReference type="ARBA" id="ARBA00008040"/>
    </source>
</evidence>
<evidence type="ECO:0000259" key="11">
    <source>
        <dbReference type="SMART" id="SM00900"/>
    </source>
</evidence>
<feature type="domain" description="FMN-binding" evidence="11">
    <location>
        <begin position="34"/>
        <end position="108"/>
    </location>
</feature>
<feature type="signal peptide" evidence="10">
    <location>
        <begin position="1"/>
        <end position="21"/>
    </location>
</feature>
<organism evidence="12 13">
    <name type="scientific">Clostridium disporicum</name>
    <dbReference type="NCBI Taxonomy" id="84024"/>
    <lineage>
        <taxon>Bacteria</taxon>
        <taxon>Bacillati</taxon>
        <taxon>Bacillota</taxon>
        <taxon>Clostridia</taxon>
        <taxon>Eubacteriales</taxon>
        <taxon>Clostridiaceae</taxon>
        <taxon>Clostridium</taxon>
    </lineage>
</organism>
<dbReference type="GO" id="GO:0016020">
    <property type="term" value="C:membrane"/>
    <property type="evidence" value="ECO:0007669"/>
    <property type="project" value="InterPro"/>
</dbReference>
<evidence type="ECO:0000256" key="9">
    <source>
        <dbReference type="ARBA" id="ARBA00049922"/>
    </source>
</evidence>
<dbReference type="OrthoDB" id="9772736at2"/>
<comment type="similarity">
    <text evidence="3">Belongs to the FAD-dependent oxidoreductase 2 family. FRD/SDH subfamily.</text>
</comment>
<dbReference type="RefSeq" id="WP_055267598.1">
    <property type="nucleotide sequence ID" value="NZ_CABIXQ010000023.1"/>
</dbReference>
<evidence type="ECO:0000256" key="4">
    <source>
        <dbReference type="ARBA" id="ARBA00013137"/>
    </source>
</evidence>
<keyword evidence="6" id="KW-0285">Flavoprotein</keyword>
<dbReference type="Proteomes" id="UP000095594">
    <property type="component" value="Unassembled WGS sequence"/>
</dbReference>
<dbReference type="SMART" id="SM00900">
    <property type="entry name" value="FMN_bind"/>
    <property type="match status" value="1"/>
</dbReference>
<dbReference type="InterPro" id="IPR027477">
    <property type="entry name" value="Succ_DH/fumarate_Rdtase_cat_sf"/>
</dbReference>
<accession>A0A174JVL3</accession>
<dbReference type="InterPro" id="IPR007329">
    <property type="entry name" value="FMN-bd"/>
</dbReference>
<evidence type="ECO:0000313" key="12">
    <source>
        <dbReference type="EMBL" id="CUP01817.1"/>
    </source>
</evidence>
<name>A0A174JVL3_9CLOT</name>
<keyword evidence="8" id="KW-0560">Oxidoreductase</keyword>
<dbReference type="InterPro" id="IPR003953">
    <property type="entry name" value="FAD-dep_OxRdtase_2_FAD-bd"/>
</dbReference>
<evidence type="ECO:0000256" key="8">
    <source>
        <dbReference type="ARBA" id="ARBA00023002"/>
    </source>
</evidence>
<comment type="cofactor">
    <cofactor evidence="1">
        <name>FMN</name>
        <dbReference type="ChEBI" id="CHEBI:58210"/>
    </cofactor>
</comment>
<dbReference type="GO" id="GO:0010181">
    <property type="term" value="F:FMN binding"/>
    <property type="evidence" value="ECO:0007669"/>
    <property type="project" value="InterPro"/>
</dbReference>
<dbReference type="EMBL" id="CYZX01000023">
    <property type="protein sequence ID" value="CUP01817.1"/>
    <property type="molecule type" value="Genomic_DNA"/>
</dbReference>
<keyword evidence="7" id="KW-0274">FAD</keyword>
<dbReference type="Gene3D" id="3.50.50.60">
    <property type="entry name" value="FAD/NAD(P)-binding domain"/>
    <property type="match status" value="1"/>
</dbReference>
<evidence type="ECO:0000256" key="7">
    <source>
        <dbReference type="ARBA" id="ARBA00022827"/>
    </source>
</evidence>
<dbReference type="PRINTS" id="PR00368">
    <property type="entry name" value="FADPNR"/>
</dbReference>
<dbReference type="GO" id="GO:0033765">
    <property type="term" value="F:steroid dehydrogenase activity, acting on the CH-CH group of donors"/>
    <property type="evidence" value="ECO:0007669"/>
    <property type="project" value="UniProtKB-ARBA"/>
</dbReference>
<evidence type="ECO:0000256" key="5">
    <source>
        <dbReference type="ARBA" id="ARBA00015872"/>
    </source>
</evidence>
<evidence type="ECO:0000256" key="1">
    <source>
        <dbReference type="ARBA" id="ARBA00001917"/>
    </source>
</evidence>
<dbReference type="PROSITE" id="PS51257">
    <property type="entry name" value="PROKAR_LIPOPROTEIN"/>
    <property type="match status" value="1"/>
</dbReference>